<dbReference type="EMBL" id="JBHTKH010000009">
    <property type="protein sequence ID" value="MFD1055453.1"/>
    <property type="molecule type" value="Genomic_DNA"/>
</dbReference>
<accession>A0ABW3MZD6</accession>
<name>A0ABW3MZD6_9MICO</name>
<protein>
    <submittedName>
        <fullName evidence="1">Uncharacterized protein</fullName>
    </submittedName>
</protein>
<proteinExistence type="predicted"/>
<sequence length="88" mass="10357">MTRFPYRFRHGGPSTPNGIPVIYSRTLEFTHPNVTSLFIVASLEGRSVAYTNDPDYQWTFYRAECHDQARRIVRDGLRRRLPWLRASN</sequence>
<evidence type="ECO:0000313" key="2">
    <source>
        <dbReference type="Proteomes" id="UP001597046"/>
    </source>
</evidence>
<comment type="caution">
    <text evidence="1">The sequence shown here is derived from an EMBL/GenBank/DDBJ whole genome shotgun (WGS) entry which is preliminary data.</text>
</comment>
<reference evidence="2" key="1">
    <citation type="journal article" date="2019" name="Int. J. Syst. Evol. Microbiol.">
        <title>The Global Catalogue of Microorganisms (GCM) 10K type strain sequencing project: providing services to taxonomists for standard genome sequencing and annotation.</title>
        <authorList>
            <consortium name="The Broad Institute Genomics Platform"/>
            <consortium name="The Broad Institute Genome Sequencing Center for Infectious Disease"/>
            <person name="Wu L."/>
            <person name="Ma J."/>
        </authorList>
    </citation>
    <scope>NUCLEOTIDE SEQUENCE [LARGE SCALE GENOMIC DNA]</scope>
    <source>
        <strain evidence="2">CCUG 57508</strain>
    </source>
</reference>
<keyword evidence="2" id="KW-1185">Reference proteome</keyword>
<organism evidence="1 2">
    <name type="scientific">Terrabacter terrigena</name>
    <dbReference type="NCBI Taxonomy" id="574718"/>
    <lineage>
        <taxon>Bacteria</taxon>
        <taxon>Bacillati</taxon>
        <taxon>Actinomycetota</taxon>
        <taxon>Actinomycetes</taxon>
        <taxon>Micrococcales</taxon>
        <taxon>Intrasporangiaceae</taxon>
        <taxon>Terrabacter</taxon>
    </lineage>
</organism>
<dbReference type="RefSeq" id="WP_386053490.1">
    <property type="nucleotide sequence ID" value="NZ_JBHTKH010000009.1"/>
</dbReference>
<gene>
    <name evidence="1" type="ORF">ACFQ2V_14150</name>
</gene>
<evidence type="ECO:0000313" key="1">
    <source>
        <dbReference type="EMBL" id="MFD1055453.1"/>
    </source>
</evidence>
<dbReference type="Proteomes" id="UP001597046">
    <property type="component" value="Unassembled WGS sequence"/>
</dbReference>